<evidence type="ECO:0000256" key="1">
    <source>
        <dbReference type="ARBA" id="ARBA00022617"/>
    </source>
</evidence>
<gene>
    <name evidence="3" type="ORF">ENJ98_05900</name>
</gene>
<protein>
    <submittedName>
        <fullName evidence="3">Cytochrome c biogenesis protein CcmE</fullName>
    </submittedName>
</protein>
<organism evidence="3">
    <name type="scientific">Thiolapillus brandeum</name>
    <dbReference type="NCBI Taxonomy" id="1076588"/>
    <lineage>
        <taxon>Bacteria</taxon>
        <taxon>Pseudomonadati</taxon>
        <taxon>Pseudomonadota</taxon>
        <taxon>Gammaproteobacteria</taxon>
        <taxon>Chromatiales</taxon>
        <taxon>Sedimenticolaceae</taxon>
        <taxon>Thiolapillus</taxon>
    </lineage>
</organism>
<dbReference type="Gene3D" id="2.40.50.140">
    <property type="entry name" value="Nucleic acid-binding proteins"/>
    <property type="match status" value="1"/>
</dbReference>
<keyword evidence="1" id="KW-0408">Iron</keyword>
<dbReference type="AlphaFoldDB" id="A0A7C5IZ78"/>
<comment type="caution">
    <text evidence="3">The sequence shown here is derived from an EMBL/GenBank/DDBJ whole genome shotgun (WGS) entry which is preliminary data.</text>
</comment>
<sequence length="41" mass="4342">VFMADEVLAKHDENYMPPEVAAALEEGHRKGVANMATGGGQ</sequence>
<evidence type="ECO:0000256" key="2">
    <source>
        <dbReference type="ARBA" id="ARBA00022748"/>
    </source>
</evidence>
<dbReference type="EMBL" id="DROM01000355">
    <property type="protein sequence ID" value="HHH13752.1"/>
    <property type="molecule type" value="Genomic_DNA"/>
</dbReference>
<dbReference type="Proteomes" id="UP000886100">
    <property type="component" value="Unassembled WGS sequence"/>
</dbReference>
<evidence type="ECO:0000313" key="3">
    <source>
        <dbReference type="EMBL" id="HHH13752.1"/>
    </source>
</evidence>
<keyword evidence="2" id="KW-0201">Cytochrome c-type biogenesis</keyword>
<dbReference type="GO" id="GO:0017003">
    <property type="term" value="P:protein-heme linkage"/>
    <property type="evidence" value="ECO:0007669"/>
    <property type="project" value="InterPro"/>
</dbReference>
<proteinExistence type="predicted"/>
<reference evidence="3" key="1">
    <citation type="journal article" date="2020" name="mSystems">
        <title>Genome- and Community-Level Interaction Insights into Carbon Utilization and Element Cycling Functions of Hydrothermarchaeota in Hydrothermal Sediment.</title>
        <authorList>
            <person name="Zhou Z."/>
            <person name="Liu Y."/>
            <person name="Xu W."/>
            <person name="Pan J."/>
            <person name="Luo Z.H."/>
            <person name="Li M."/>
        </authorList>
    </citation>
    <scope>NUCLEOTIDE SEQUENCE [LARGE SCALE GENOMIC DNA]</scope>
    <source>
        <strain evidence="3">HyVt-535</strain>
    </source>
</reference>
<dbReference type="InterPro" id="IPR036127">
    <property type="entry name" value="CcmE-like_sf"/>
</dbReference>
<keyword evidence="1" id="KW-0479">Metal-binding</keyword>
<dbReference type="InterPro" id="IPR012340">
    <property type="entry name" value="NA-bd_OB-fold"/>
</dbReference>
<feature type="non-terminal residue" evidence="3">
    <location>
        <position position="1"/>
    </location>
</feature>
<dbReference type="SUPFAM" id="SSF82093">
    <property type="entry name" value="Heme chaperone CcmE"/>
    <property type="match status" value="1"/>
</dbReference>
<name>A0A7C5IZ78_9GAMM</name>
<dbReference type="GO" id="GO:0005886">
    <property type="term" value="C:plasma membrane"/>
    <property type="evidence" value="ECO:0007669"/>
    <property type="project" value="InterPro"/>
</dbReference>
<accession>A0A7C5IZ78</accession>
<dbReference type="GO" id="GO:0017004">
    <property type="term" value="P:cytochrome complex assembly"/>
    <property type="evidence" value="ECO:0007669"/>
    <property type="project" value="UniProtKB-KW"/>
</dbReference>
<keyword evidence="1" id="KW-0349">Heme</keyword>